<protein>
    <recommendedName>
        <fullName evidence="3">C-type cytochrome biogenesis protein CcmI</fullName>
    </recommendedName>
</protein>
<gene>
    <name evidence="2" type="ORF">DSM112329_03624</name>
</gene>
<evidence type="ECO:0000256" key="1">
    <source>
        <dbReference type="SAM" id="MobiDB-lite"/>
    </source>
</evidence>
<reference evidence="2" key="1">
    <citation type="submission" date="2022-12" db="EMBL/GenBank/DDBJ databases">
        <title>Paraconexibacter alkalitolerans sp. nov. and Baekduia alba sp. nov., isolated from soil and emended description of the genera Paraconexibacter (Chun et al., 2020) and Baekduia (An et al., 2020).</title>
        <authorList>
            <person name="Vieira S."/>
            <person name="Huber K.J."/>
            <person name="Geppert A."/>
            <person name="Wolf J."/>
            <person name="Neumann-Schaal M."/>
            <person name="Muesken M."/>
            <person name="Overmann J."/>
        </authorList>
    </citation>
    <scope>NUCLEOTIDE SEQUENCE</scope>
    <source>
        <strain evidence="2">AEG42_29</strain>
    </source>
</reference>
<organism evidence="2">
    <name type="scientific">Paraconexibacter sp. AEG42_29</name>
    <dbReference type="NCBI Taxonomy" id="2997339"/>
    <lineage>
        <taxon>Bacteria</taxon>
        <taxon>Bacillati</taxon>
        <taxon>Actinomycetota</taxon>
        <taxon>Thermoleophilia</taxon>
        <taxon>Solirubrobacterales</taxon>
        <taxon>Paraconexibacteraceae</taxon>
        <taxon>Paraconexibacter</taxon>
    </lineage>
</organism>
<evidence type="ECO:0008006" key="3">
    <source>
        <dbReference type="Google" id="ProtNLM"/>
    </source>
</evidence>
<dbReference type="AlphaFoldDB" id="A0AAU7AYP4"/>
<feature type="compositionally biased region" description="Low complexity" evidence="1">
    <location>
        <begin position="100"/>
        <end position="128"/>
    </location>
</feature>
<dbReference type="KEGG" id="parq:DSM112329_03624"/>
<dbReference type="EMBL" id="CP114014">
    <property type="protein sequence ID" value="XAY06747.1"/>
    <property type="molecule type" value="Genomic_DNA"/>
</dbReference>
<accession>A0AAU7AYP4</accession>
<feature type="region of interest" description="Disordered" evidence="1">
    <location>
        <begin position="87"/>
        <end position="128"/>
    </location>
</feature>
<name>A0AAU7AYP4_9ACTN</name>
<sequence>MEPLIVIAVLGLVVWVVSAPIRNARAGGGEDRVAVERDGLLAAKEAKYREIRELELDHRTGKLSDEDFRAQDRARRAEAIEILRALDDLGADDDDPPAPARAAPAGDAATAEVDADADAAQAVDAPRA</sequence>
<dbReference type="RefSeq" id="WP_354697965.1">
    <property type="nucleotide sequence ID" value="NZ_CP114014.1"/>
</dbReference>
<proteinExistence type="predicted"/>
<evidence type="ECO:0000313" key="2">
    <source>
        <dbReference type="EMBL" id="XAY06747.1"/>
    </source>
</evidence>